<reference evidence="2" key="1">
    <citation type="submission" date="2018-01" db="EMBL/GenBank/DDBJ databases">
        <title>An insight into the sialome of Amazonian anophelines.</title>
        <authorList>
            <person name="Ribeiro J.M."/>
            <person name="Scarpassa V."/>
            <person name="Calvo E."/>
        </authorList>
    </citation>
    <scope>NUCLEOTIDE SEQUENCE</scope>
</reference>
<evidence type="ECO:0000259" key="1">
    <source>
        <dbReference type="Pfam" id="PF25040"/>
    </source>
</evidence>
<protein>
    <submittedName>
        <fullName evidence="2">Putative secreted protein</fullName>
    </submittedName>
</protein>
<name>A0A2M4DQH2_ANODA</name>
<feature type="domain" description="Bridge-like lipid transfer protein family member 1 C-terminal" evidence="1">
    <location>
        <begin position="17"/>
        <end position="106"/>
    </location>
</feature>
<dbReference type="InterPro" id="IPR033616">
    <property type="entry name" value="BLTP1"/>
</dbReference>
<organism evidence="2">
    <name type="scientific">Anopheles darlingi</name>
    <name type="common">Mosquito</name>
    <dbReference type="NCBI Taxonomy" id="43151"/>
    <lineage>
        <taxon>Eukaryota</taxon>
        <taxon>Metazoa</taxon>
        <taxon>Ecdysozoa</taxon>
        <taxon>Arthropoda</taxon>
        <taxon>Hexapoda</taxon>
        <taxon>Insecta</taxon>
        <taxon>Pterygota</taxon>
        <taxon>Neoptera</taxon>
        <taxon>Endopterygota</taxon>
        <taxon>Diptera</taxon>
        <taxon>Nematocera</taxon>
        <taxon>Culicoidea</taxon>
        <taxon>Culicidae</taxon>
        <taxon>Anophelinae</taxon>
        <taxon>Anopheles</taxon>
    </lineage>
</organism>
<dbReference type="PANTHER" id="PTHR31640">
    <property type="entry name" value="TRANSMEMBRANE PROTEIN KIAA1109"/>
    <property type="match status" value="1"/>
</dbReference>
<dbReference type="Pfam" id="PF25040">
    <property type="entry name" value="BLTP1_C"/>
    <property type="match status" value="1"/>
</dbReference>
<dbReference type="PANTHER" id="PTHR31640:SF1">
    <property type="entry name" value="BRIDGE-LIKE LIPID TRANSFER PROTEIN FAMILY MEMBER 1"/>
    <property type="match status" value="1"/>
</dbReference>
<dbReference type="InterPro" id="IPR056742">
    <property type="entry name" value="BLTP1_C"/>
</dbReference>
<dbReference type="AlphaFoldDB" id="A0A2M4DQH2"/>
<sequence>MGRFIIVVAVCYFAWFVGTDWRHFNCKTWHLEPTVRLLSWAGKSIEPYGIDFILNKLGFSHARTTIPKWLQRGFMDPLDKLEALLMLQLLLMAKDSSEEKEGSSKDK</sequence>
<dbReference type="VEuPathDB" id="VectorBase:ADAC002372"/>
<dbReference type="EMBL" id="GGFL01015628">
    <property type="protein sequence ID" value="MBW79806.1"/>
    <property type="molecule type" value="Transcribed_RNA"/>
</dbReference>
<dbReference type="GO" id="GO:0098793">
    <property type="term" value="C:presynapse"/>
    <property type="evidence" value="ECO:0007669"/>
    <property type="project" value="GOC"/>
</dbReference>
<proteinExistence type="predicted"/>
<evidence type="ECO:0000313" key="2">
    <source>
        <dbReference type="EMBL" id="MBW79806.1"/>
    </source>
</evidence>
<dbReference type="VEuPathDB" id="VectorBase:ADAR2_008281"/>
<dbReference type="GO" id="GO:0048488">
    <property type="term" value="P:synaptic vesicle endocytosis"/>
    <property type="evidence" value="ECO:0007669"/>
    <property type="project" value="TreeGrafter"/>
</dbReference>
<accession>A0A2M4DQH2</accession>